<dbReference type="EMBL" id="FOJI01000006">
    <property type="protein sequence ID" value="SEW18210.1"/>
    <property type="molecule type" value="Genomic_DNA"/>
</dbReference>
<dbReference type="Gene3D" id="3.30.1380.10">
    <property type="match status" value="1"/>
</dbReference>
<dbReference type="Pfam" id="PF02557">
    <property type="entry name" value="VanY"/>
    <property type="match status" value="1"/>
</dbReference>
<dbReference type="OrthoDB" id="9792074at2"/>
<keyword evidence="1" id="KW-0472">Membrane</keyword>
<protein>
    <submittedName>
        <fullName evidence="3">D-alanyl-D-alanine carboxypeptidase</fullName>
    </submittedName>
</protein>
<feature type="domain" description="D-alanyl-D-alanine carboxypeptidase-like core" evidence="2">
    <location>
        <begin position="99"/>
        <end position="229"/>
    </location>
</feature>
<evidence type="ECO:0000313" key="3">
    <source>
        <dbReference type="EMBL" id="SEW18210.1"/>
    </source>
</evidence>
<keyword evidence="1" id="KW-0812">Transmembrane</keyword>
<dbReference type="InterPro" id="IPR052179">
    <property type="entry name" value="DD-CPase-like"/>
</dbReference>
<evidence type="ECO:0000313" key="4">
    <source>
        <dbReference type="Proteomes" id="UP000199701"/>
    </source>
</evidence>
<dbReference type="InterPro" id="IPR009045">
    <property type="entry name" value="Zn_M74/Hedgehog-like"/>
</dbReference>
<keyword evidence="3" id="KW-0121">Carboxypeptidase</keyword>
<dbReference type="GO" id="GO:0004180">
    <property type="term" value="F:carboxypeptidase activity"/>
    <property type="evidence" value="ECO:0007669"/>
    <property type="project" value="UniProtKB-KW"/>
</dbReference>
<dbReference type="InterPro" id="IPR003709">
    <property type="entry name" value="VanY-like_core_dom"/>
</dbReference>
<organism evidence="3 4">
    <name type="scientific">[Clostridium] fimetarium</name>
    <dbReference type="NCBI Taxonomy" id="99656"/>
    <lineage>
        <taxon>Bacteria</taxon>
        <taxon>Bacillati</taxon>
        <taxon>Bacillota</taxon>
        <taxon>Clostridia</taxon>
        <taxon>Lachnospirales</taxon>
        <taxon>Lachnospiraceae</taxon>
    </lineage>
</organism>
<keyword evidence="4" id="KW-1185">Reference proteome</keyword>
<dbReference type="CDD" id="cd14852">
    <property type="entry name" value="LD-carboxypeptidase"/>
    <property type="match status" value="1"/>
</dbReference>
<evidence type="ECO:0000259" key="2">
    <source>
        <dbReference type="Pfam" id="PF02557"/>
    </source>
</evidence>
<dbReference type="InterPro" id="IPR058193">
    <property type="entry name" value="VanY/YodJ_core_dom"/>
</dbReference>
<dbReference type="AlphaFoldDB" id="A0A1I0PUU5"/>
<dbReference type="RefSeq" id="WP_092453000.1">
    <property type="nucleotide sequence ID" value="NZ_FOJI01000006.1"/>
</dbReference>
<dbReference type="PANTHER" id="PTHR34385:SF1">
    <property type="entry name" value="PEPTIDOGLYCAN L-ALANYL-D-GLUTAMATE ENDOPEPTIDASE CWLK"/>
    <property type="match status" value="1"/>
</dbReference>
<name>A0A1I0PUU5_9FIRM</name>
<keyword evidence="3" id="KW-0378">Hydrolase</keyword>
<feature type="transmembrane region" description="Helical" evidence="1">
    <location>
        <begin position="23"/>
        <end position="42"/>
    </location>
</feature>
<dbReference type="Proteomes" id="UP000199701">
    <property type="component" value="Unassembled WGS sequence"/>
</dbReference>
<dbReference type="STRING" id="99656.SAMN05421659_10622"/>
<sequence length="250" mass="28921">MNNKIKTISKNTNKKRTNNKRKFNFMIGILCIFIIIGGINLAEGGYVSKIVNGTENKPFILQANSEIIKNDWRLILVNHWNPIPDNYNISLTKLKNGESVDERIYKDLQEMFDNARNNGLYPMISSGYRTTQMQKNMFDEKFYDIKSQGYSTKEAETMTEKWVAIPGTSEHQIGLAIDVVGENNQDNAKVQQWLKVNSYKYGFILRYPSDKIEITGTNFEPWHFRYVGKENAAQIYISGLCLEEYLESLQ</sequence>
<proteinExistence type="predicted"/>
<evidence type="ECO:0000256" key="1">
    <source>
        <dbReference type="SAM" id="Phobius"/>
    </source>
</evidence>
<dbReference type="SUPFAM" id="SSF55166">
    <property type="entry name" value="Hedgehog/DD-peptidase"/>
    <property type="match status" value="1"/>
</dbReference>
<dbReference type="GO" id="GO:0006508">
    <property type="term" value="P:proteolysis"/>
    <property type="evidence" value="ECO:0007669"/>
    <property type="project" value="InterPro"/>
</dbReference>
<dbReference type="PANTHER" id="PTHR34385">
    <property type="entry name" value="D-ALANYL-D-ALANINE CARBOXYPEPTIDASE"/>
    <property type="match status" value="1"/>
</dbReference>
<reference evidence="3 4" key="1">
    <citation type="submission" date="2016-10" db="EMBL/GenBank/DDBJ databases">
        <authorList>
            <person name="de Groot N.N."/>
        </authorList>
    </citation>
    <scope>NUCLEOTIDE SEQUENCE [LARGE SCALE GENOMIC DNA]</scope>
    <source>
        <strain evidence="3 4">DSM 9179</strain>
    </source>
</reference>
<keyword evidence="3" id="KW-0645">Protease</keyword>
<keyword evidence="1" id="KW-1133">Transmembrane helix</keyword>
<accession>A0A1I0PUU5</accession>
<gene>
    <name evidence="3" type="ORF">SAMN05421659_10622</name>
</gene>